<sequence length="174" mass="20394">MEEMSLKFSCDDITLDVAILLQRFKIDNPWITEKWQAIGVIPTKKNTGKTNEITLISNINNEPIYRHDGFILELVHDELDSYYQNLVSANASIFIVCREEDDDRPKPFLVTLSYDEAAIYMETDETIYTVAIDIQIYQTIERFVLENYKPEKRKKRKLVKGTAGKHYQKMSIYE</sequence>
<keyword evidence="2" id="KW-1185">Reference proteome</keyword>
<evidence type="ECO:0008006" key="3">
    <source>
        <dbReference type="Google" id="ProtNLM"/>
    </source>
</evidence>
<dbReference type="InterPro" id="IPR021736">
    <property type="entry name" value="DUF3305"/>
</dbReference>
<dbReference type="EMBL" id="CAHJWF010000280">
    <property type="protein sequence ID" value="CAB5504812.1"/>
    <property type="molecule type" value="Genomic_DNA"/>
</dbReference>
<protein>
    <recommendedName>
        <fullName evidence="3">DUF3305 domain-containing protein</fullName>
    </recommendedName>
</protein>
<gene>
    <name evidence="1" type="ORF">AZO1586I_1350</name>
</gene>
<reference evidence="1 2" key="1">
    <citation type="submission" date="2020-05" db="EMBL/GenBank/DDBJ databases">
        <authorList>
            <person name="Petersen J."/>
            <person name="Sayavedra L."/>
        </authorList>
    </citation>
    <scope>NUCLEOTIDE SEQUENCE [LARGE SCALE GENOMIC DNA]</scope>
    <source>
        <strain evidence="1">B azoricus SOX ET2 1586I</strain>
    </source>
</reference>
<proteinExistence type="predicted"/>
<evidence type="ECO:0000313" key="1">
    <source>
        <dbReference type="EMBL" id="CAB5504812.1"/>
    </source>
</evidence>
<evidence type="ECO:0000313" key="2">
    <source>
        <dbReference type="Proteomes" id="UP000626656"/>
    </source>
</evidence>
<name>A0ABM8M8J3_9GAMM</name>
<comment type="caution">
    <text evidence="1">The sequence shown here is derived from an EMBL/GenBank/DDBJ whole genome shotgun (WGS) entry which is preliminary data.</text>
</comment>
<dbReference type="Proteomes" id="UP000626656">
    <property type="component" value="Unassembled WGS sequence"/>
</dbReference>
<dbReference type="Pfam" id="PF11749">
    <property type="entry name" value="DUF3305"/>
    <property type="match status" value="1"/>
</dbReference>
<accession>A0ABM8M8J3</accession>
<organism evidence="1 2">
    <name type="scientific">Bathymodiolus thermophilus thioautotrophic gill symbiont</name>
    <dbReference type="NCBI Taxonomy" id="2360"/>
    <lineage>
        <taxon>Bacteria</taxon>
        <taxon>Pseudomonadati</taxon>
        <taxon>Pseudomonadota</taxon>
        <taxon>Gammaproteobacteria</taxon>
        <taxon>sulfur-oxidizing symbionts</taxon>
    </lineage>
</organism>